<proteinExistence type="predicted"/>
<name>A0ABD1MGT2_9FABA</name>
<dbReference type="AlphaFoldDB" id="A0ABD1MGT2"/>
<keyword evidence="2" id="KW-1185">Reference proteome</keyword>
<protein>
    <submittedName>
        <fullName evidence="1">Uncharacterized protein</fullName>
    </submittedName>
</protein>
<reference evidence="1 2" key="1">
    <citation type="submission" date="2024-08" db="EMBL/GenBank/DDBJ databases">
        <title>Insights into the chromosomal genome structure of Flemingia macrophylla.</title>
        <authorList>
            <person name="Ding Y."/>
            <person name="Zhao Y."/>
            <person name="Bi W."/>
            <person name="Wu M."/>
            <person name="Zhao G."/>
            <person name="Gong Y."/>
            <person name="Li W."/>
            <person name="Zhang P."/>
        </authorList>
    </citation>
    <scope>NUCLEOTIDE SEQUENCE [LARGE SCALE GENOMIC DNA]</scope>
    <source>
        <strain evidence="1">DYQJB</strain>
        <tissue evidence="1">Leaf</tissue>
    </source>
</reference>
<organism evidence="1 2">
    <name type="scientific">Flemingia macrophylla</name>
    <dbReference type="NCBI Taxonomy" id="520843"/>
    <lineage>
        <taxon>Eukaryota</taxon>
        <taxon>Viridiplantae</taxon>
        <taxon>Streptophyta</taxon>
        <taxon>Embryophyta</taxon>
        <taxon>Tracheophyta</taxon>
        <taxon>Spermatophyta</taxon>
        <taxon>Magnoliopsida</taxon>
        <taxon>eudicotyledons</taxon>
        <taxon>Gunneridae</taxon>
        <taxon>Pentapetalae</taxon>
        <taxon>rosids</taxon>
        <taxon>fabids</taxon>
        <taxon>Fabales</taxon>
        <taxon>Fabaceae</taxon>
        <taxon>Papilionoideae</taxon>
        <taxon>50 kb inversion clade</taxon>
        <taxon>NPAAA clade</taxon>
        <taxon>indigoferoid/millettioid clade</taxon>
        <taxon>Phaseoleae</taxon>
        <taxon>Flemingia</taxon>
    </lineage>
</organism>
<accession>A0ABD1MGT2</accession>
<sequence length="55" mass="6514">MNLSRHNIVASIIRHHLNNIFFSNFLNKTIQKLKDLFTGLCVLRSIHTFYKHCSQ</sequence>
<dbReference type="EMBL" id="JBGMDY010000005">
    <property type="protein sequence ID" value="KAL2335022.1"/>
    <property type="molecule type" value="Genomic_DNA"/>
</dbReference>
<gene>
    <name evidence="1" type="ORF">Fmac_016235</name>
</gene>
<evidence type="ECO:0000313" key="1">
    <source>
        <dbReference type="EMBL" id="KAL2335022.1"/>
    </source>
</evidence>
<comment type="caution">
    <text evidence="1">The sequence shown here is derived from an EMBL/GenBank/DDBJ whole genome shotgun (WGS) entry which is preliminary data.</text>
</comment>
<dbReference type="Proteomes" id="UP001603857">
    <property type="component" value="Unassembled WGS sequence"/>
</dbReference>
<evidence type="ECO:0000313" key="2">
    <source>
        <dbReference type="Proteomes" id="UP001603857"/>
    </source>
</evidence>